<dbReference type="Pfam" id="PF00903">
    <property type="entry name" value="Glyoxalase"/>
    <property type="match status" value="1"/>
</dbReference>
<dbReference type="SUPFAM" id="SSF54593">
    <property type="entry name" value="Glyoxalase/Bleomycin resistance protein/Dihydroxybiphenyl dioxygenase"/>
    <property type="match status" value="1"/>
</dbReference>
<proteinExistence type="predicted"/>
<dbReference type="OrthoDB" id="9789608at2"/>
<dbReference type="GO" id="GO:0046686">
    <property type="term" value="P:response to cadmium ion"/>
    <property type="evidence" value="ECO:0007669"/>
    <property type="project" value="TreeGrafter"/>
</dbReference>
<dbReference type="InterPro" id="IPR052393">
    <property type="entry name" value="Cadmium-induced_rsp"/>
</dbReference>
<accession>A0A1I4ZHW7</accession>
<dbReference type="PROSITE" id="PS51819">
    <property type="entry name" value="VOC"/>
    <property type="match status" value="1"/>
</dbReference>
<dbReference type="Gene3D" id="3.10.180.10">
    <property type="entry name" value="2,3-Dihydroxybiphenyl 1,2-Dioxygenase, domain 1"/>
    <property type="match status" value="1"/>
</dbReference>
<dbReference type="RefSeq" id="WP_139220601.1">
    <property type="nucleotide sequence ID" value="NZ_FOVL01000006.1"/>
</dbReference>
<name>A0A1I4ZHW7_9FLAO</name>
<protein>
    <submittedName>
        <fullName evidence="2">Glyoxalase-like domain-containing protein</fullName>
    </submittedName>
</protein>
<evidence type="ECO:0000313" key="3">
    <source>
        <dbReference type="Proteomes" id="UP000199153"/>
    </source>
</evidence>
<dbReference type="EMBL" id="FOVL01000006">
    <property type="protein sequence ID" value="SFN49747.1"/>
    <property type="molecule type" value="Genomic_DNA"/>
</dbReference>
<gene>
    <name evidence="2" type="ORF">SAMN05660413_01346</name>
</gene>
<dbReference type="InterPro" id="IPR029068">
    <property type="entry name" value="Glyas_Bleomycin-R_OHBP_Dase"/>
</dbReference>
<feature type="domain" description="VOC" evidence="1">
    <location>
        <begin position="2"/>
        <end position="116"/>
    </location>
</feature>
<dbReference type="STRING" id="287099.SAMN05660413_01346"/>
<organism evidence="2 3">
    <name type="scientific">Salegentibacter flavus</name>
    <dbReference type="NCBI Taxonomy" id="287099"/>
    <lineage>
        <taxon>Bacteria</taxon>
        <taxon>Pseudomonadati</taxon>
        <taxon>Bacteroidota</taxon>
        <taxon>Flavobacteriia</taxon>
        <taxon>Flavobacteriales</taxon>
        <taxon>Flavobacteriaceae</taxon>
        <taxon>Salegentibacter</taxon>
    </lineage>
</organism>
<keyword evidence="3" id="KW-1185">Reference proteome</keyword>
<dbReference type="AlphaFoldDB" id="A0A1I4ZHW7"/>
<dbReference type="PANTHER" id="PTHR41294">
    <property type="entry name" value="CADMIUM-INDUCED PROTEIN CADI"/>
    <property type="match status" value="1"/>
</dbReference>
<reference evidence="2 3" key="1">
    <citation type="submission" date="2016-10" db="EMBL/GenBank/DDBJ databases">
        <authorList>
            <person name="de Groot N.N."/>
        </authorList>
    </citation>
    <scope>NUCLEOTIDE SEQUENCE [LARGE SCALE GENOMIC DNA]</scope>
    <source>
        <strain evidence="2 3">DSM 17794</strain>
    </source>
</reference>
<dbReference type="Proteomes" id="UP000199153">
    <property type="component" value="Unassembled WGS sequence"/>
</dbReference>
<dbReference type="PANTHER" id="PTHR41294:SF1">
    <property type="entry name" value="CADMIUM-INDUCED PROTEIN CADI"/>
    <property type="match status" value="1"/>
</dbReference>
<sequence length="167" mass="18843">MKRFHVHVRVKNLDESIAFYNALFNAEPTLVKGDYAKWMLEDPRINYAISTGHTENGIEHLGLQLESVEELHEVYDNMQKAKGTVREEGECTCCYSKSQKSWITDPQGVDWETFHTHGTVTVYGEGINARPAPEVMDQWTGNDGKNVTIETGTTIKENTCDNGSCKN</sequence>
<evidence type="ECO:0000313" key="2">
    <source>
        <dbReference type="EMBL" id="SFN49747.1"/>
    </source>
</evidence>
<dbReference type="InterPro" id="IPR037523">
    <property type="entry name" value="VOC_core"/>
</dbReference>
<evidence type="ECO:0000259" key="1">
    <source>
        <dbReference type="PROSITE" id="PS51819"/>
    </source>
</evidence>
<dbReference type="InterPro" id="IPR004360">
    <property type="entry name" value="Glyas_Fos-R_dOase_dom"/>
</dbReference>